<dbReference type="Gene3D" id="3.90.79.10">
    <property type="entry name" value="Nucleoside Triphosphate Pyrophosphohydrolase"/>
    <property type="match status" value="1"/>
</dbReference>
<reference evidence="9 10" key="1">
    <citation type="submission" date="2018-05" db="EMBL/GenBank/DDBJ databases">
        <title>Genomic Encyclopedia of Type Strains, Phase IV (KMG-IV): sequencing the most valuable type-strain genomes for metagenomic binning, comparative biology and taxonomic classification.</title>
        <authorList>
            <person name="Goeker M."/>
        </authorList>
    </citation>
    <scope>NUCLEOTIDE SEQUENCE [LARGE SCALE GENOMIC DNA]</scope>
    <source>
        <strain evidence="9 10">DSM 100333</strain>
    </source>
</reference>
<dbReference type="OrthoDB" id="9806150at2"/>
<feature type="domain" description="Nudix hydrolase" evidence="8">
    <location>
        <begin position="47"/>
        <end position="176"/>
    </location>
</feature>
<gene>
    <name evidence="9" type="ORF">C7379_102119</name>
</gene>
<comment type="similarity">
    <text evidence="3">Belongs to the Nudix hydrolase family. NudK subfamily.</text>
</comment>
<evidence type="ECO:0000259" key="8">
    <source>
        <dbReference type="PROSITE" id="PS51462"/>
    </source>
</evidence>
<evidence type="ECO:0000256" key="3">
    <source>
        <dbReference type="ARBA" id="ARBA00007275"/>
    </source>
</evidence>
<evidence type="ECO:0000256" key="6">
    <source>
        <dbReference type="ARBA" id="ARBA00032162"/>
    </source>
</evidence>
<dbReference type="PROSITE" id="PS00893">
    <property type="entry name" value="NUDIX_BOX"/>
    <property type="match status" value="1"/>
</dbReference>
<proteinExistence type="inferred from homology"/>
<dbReference type="Proteomes" id="UP000245870">
    <property type="component" value="Unassembled WGS sequence"/>
</dbReference>
<organism evidence="9 10">
    <name type="scientific">Hallella colorans</name>
    <dbReference type="NCBI Taxonomy" id="1703337"/>
    <lineage>
        <taxon>Bacteria</taxon>
        <taxon>Pseudomonadati</taxon>
        <taxon>Bacteroidota</taxon>
        <taxon>Bacteroidia</taxon>
        <taxon>Bacteroidales</taxon>
        <taxon>Prevotellaceae</taxon>
        <taxon>Hallella</taxon>
    </lineage>
</organism>
<name>A0A2U0ULU0_9BACT</name>
<evidence type="ECO:0000256" key="7">
    <source>
        <dbReference type="ARBA" id="ARBA00032272"/>
    </source>
</evidence>
<dbReference type="InterPro" id="IPR015797">
    <property type="entry name" value="NUDIX_hydrolase-like_dom_sf"/>
</dbReference>
<keyword evidence="5" id="KW-0378">Hydrolase</keyword>
<dbReference type="GO" id="GO:0006753">
    <property type="term" value="P:nucleoside phosphate metabolic process"/>
    <property type="evidence" value="ECO:0007669"/>
    <property type="project" value="TreeGrafter"/>
</dbReference>
<keyword evidence="10" id="KW-1185">Reference proteome</keyword>
<dbReference type="EMBL" id="QENY01000002">
    <property type="protein sequence ID" value="PVX58600.1"/>
    <property type="molecule type" value="Genomic_DNA"/>
</dbReference>
<comment type="caution">
    <text evidence="9">The sequence shown here is derived from an EMBL/GenBank/DDBJ whole genome shotgun (WGS) entry which is preliminary data.</text>
</comment>
<dbReference type="SUPFAM" id="SSF55811">
    <property type="entry name" value="Nudix"/>
    <property type="match status" value="1"/>
</dbReference>
<comment type="catalytic activity">
    <reaction evidence="1">
        <text>GDP-alpha-D-mannose + H2O = alpha-D-mannose 1-phosphate + GMP + 2 H(+)</text>
        <dbReference type="Rhea" id="RHEA:27978"/>
        <dbReference type="ChEBI" id="CHEBI:15377"/>
        <dbReference type="ChEBI" id="CHEBI:15378"/>
        <dbReference type="ChEBI" id="CHEBI:57527"/>
        <dbReference type="ChEBI" id="CHEBI:58115"/>
        <dbReference type="ChEBI" id="CHEBI:58409"/>
    </reaction>
</comment>
<evidence type="ECO:0000256" key="5">
    <source>
        <dbReference type="ARBA" id="ARBA00022801"/>
    </source>
</evidence>
<dbReference type="Pfam" id="PF00293">
    <property type="entry name" value="NUDIX"/>
    <property type="match status" value="1"/>
</dbReference>
<evidence type="ECO:0000256" key="4">
    <source>
        <dbReference type="ARBA" id="ARBA00016377"/>
    </source>
</evidence>
<dbReference type="InterPro" id="IPR000086">
    <property type="entry name" value="NUDIX_hydrolase_dom"/>
</dbReference>
<dbReference type="PROSITE" id="PS51462">
    <property type="entry name" value="NUDIX"/>
    <property type="match status" value="1"/>
</dbReference>
<evidence type="ECO:0000313" key="10">
    <source>
        <dbReference type="Proteomes" id="UP000245870"/>
    </source>
</evidence>
<protein>
    <recommendedName>
        <fullName evidence="4">GDP-mannose pyrophosphatase</fullName>
    </recommendedName>
    <alternativeName>
        <fullName evidence="6">GDP-mannose hydrolase</fullName>
    </alternativeName>
    <alternativeName>
        <fullName evidence="7">GDPMK</fullName>
    </alternativeName>
</protein>
<dbReference type="GO" id="GO:0019693">
    <property type="term" value="P:ribose phosphate metabolic process"/>
    <property type="evidence" value="ECO:0007669"/>
    <property type="project" value="TreeGrafter"/>
</dbReference>
<comment type="cofactor">
    <cofactor evidence="2">
        <name>Mg(2+)</name>
        <dbReference type="ChEBI" id="CHEBI:18420"/>
    </cofactor>
</comment>
<dbReference type="AlphaFoldDB" id="A0A2U0ULU0"/>
<dbReference type="GO" id="GO:0016787">
    <property type="term" value="F:hydrolase activity"/>
    <property type="evidence" value="ECO:0007669"/>
    <property type="project" value="UniProtKB-KW"/>
</dbReference>
<evidence type="ECO:0000256" key="1">
    <source>
        <dbReference type="ARBA" id="ARBA00000847"/>
    </source>
</evidence>
<dbReference type="CDD" id="cd03424">
    <property type="entry name" value="NUDIX_ADPRase_Nudt5_UGPPase_Nudt14"/>
    <property type="match status" value="1"/>
</dbReference>
<accession>A0A2U0ULU0</accession>
<evidence type="ECO:0000256" key="2">
    <source>
        <dbReference type="ARBA" id="ARBA00001946"/>
    </source>
</evidence>
<sequence>MRQRRDEEMMWKKLDSKYIIHRPWLTARRDKVQLPNGKIFDEYYVLEYPTWVNVVAVTQSGELILERQYRHALGIVSTEIVAGCVEKGETPLDGAKRELLEETGYTGGTWSELMVIAPNPSTMTNLCHCFVAKNVIPTTNRHWDETEDIEVFLKSKRETLEMLRQGQFAQAMMIAPLWKYFVEHTDLLQSRQAPSE</sequence>
<dbReference type="PANTHER" id="PTHR11839:SF18">
    <property type="entry name" value="NUDIX HYDROLASE DOMAIN-CONTAINING PROTEIN"/>
    <property type="match status" value="1"/>
</dbReference>
<dbReference type="PANTHER" id="PTHR11839">
    <property type="entry name" value="UDP/ADP-SUGAR PYROPHOSPHATASE"/>
    <property type="match status" value="1"/>
</dbReference>
<dbReference type="RefSeq" id="WP_116615690.1">
    <property type="nucleotide sequence ID" value="NZ_CAMPWS010000004.1"/>
</dbReference>
<dbReference type="InterPro" id="IPR020084">
    <property type="entry name" value="NUDIX_hydrolase_CS"/>
</dbReference>
<evidence type="ECO:0000313" key="9">
    <source>
        <dbReference type="EMBL" id="PVX58600.1"/>
    </source>
</evidence>